<dbReference type="GO" id="GO:0006412">
    <property type="term" value="P:translation"/>
    <property type="evidence" value="ECO:0007669"/>
    <property type="project" value="InterPro"/>
</dbReference>
<comment type="caution">
    <text evidence="5">The sequence shown here is derived from an EMBL/GenBank/DDBJ whole genome shotgun (WGS) entry which is preliminary data.</text>
</comment>
<dbReference type="NCBIfam" id="TIGR03953">
    <property type="entry name" value="rplD_bact"/>
    <property type="match status" value="1"/>
</dbReference>
<accession>T1BD10</accession>
<keyword evidence="2 5" id="KW-0689">Ribosomal protein</keyword>
<evidence type="ECO:0000256" key="2">
    <source>
        <dbReference type="ARBA" id="ARBA00022980"/>
    </source>
</evidence>
<gene>
    <name evidence="5" type="ORF">B2A_07136</name>
</gene>
<dbReference type="InterPro" id="IPR002136">
    <property type="entry name" value="Ribosomal_uL4"/>
</dbReference>
<keyword evidence="3" id="KW-0687">Ribonucleoprotein</keyword>
<dbReference type="PANTHER" id="PTHR10746">
    <property type="entry name" value="50S RIBOSOMAL PROTEIN L4"/>
    <property type="match status" value="1"/>
</dbReference>
<protein>
    <submittedName>
        <fullName evidence="5">50S ribosomal protein L4</fullName>
    </submittedName>
</protein>
<dbReference type="Pfam" id="PF00573">
    <property type="entry name" value="Ribosomal_L4"/>
    <property type="match status" value="1"/>
</dbReference>
<proteinExistence type="inferred from homology"/>
<reference evidence="5" key="2">
    <citation type="journal article" date="2014" name="ISME J.">
        <title>Microbial stratification in low pH oxic and suboxic macroscopic growths along an acid mine drainage.</title>
        <authorList>
            <person name="Mendez-Garcia C."/>
            <person name="Mesa V."/>
            <person name="Sprenger R.R."/>
            <person name="Richter M."/>
            <person name="Diez M.S."/>
            <person name="Solano J."/>
            <person name="Bargiela R."/>
            <person name="Golyshina O.V."/>
            <person name="Manteca A."/>
            <person name="Ramos J.L."/>
            <person name="Gallego J.R."/>
            <person name="Llorente I."/>
            <person name="Martins Dos Santos V.A."/>
            <person name="Jensen O.N."/>
            <person name="Pelaez A.I."/>
            <person name="Sanchez J."/>
            <person name="Ferrer M."/>
        </authorList>
    </citation>
    <scope>NUCLEOTIDE SEQUENCE</scope>
</reference>
<dbReference type="InterPro" id="IPR013005">
    <property type="entry name" value="Ribosomal_uL4-like"/>
</dbReference>
<dbReference type="Gene3D" id="3.40.1370.10">
    <property type="match status" value="1"/>
</dbReference>
<dbReference type="GO" id="GO:0005840">
    <property type="term" value="C:ribosome"/>
    <property type="evidence" value="ECO:0007669"/>
    <property type="project" value="UniProtKB-KW"/>
</dbReference>
<evidence type="ECO:0000256" key="1">
    <source>
        <dbReference type="ARBA" id="ARBA00010528"/>
    </source>
</evidence>
<name>T1BD10_9ZZZZ</name>
<dbReference type="AlphaFoldDB" id="T1BD10"/>
<organism evidence="5">
    <name type="scientific">mine drainage metagenome</name>
    <dbReference type="NCBI Taxonomy" id="410659"/>
    <lineage>
        <taxon>unclassified sequences</taxon>
        <taxon>metagenomes</taxon>
        <taxon>ecological metagenomes</taxon>
    </lineage>
</organism>
<dbReference type="GO" id="GO:1990904">
    <property type="term" value="C:ribonucleoprotein complex"/>
    <property type="evidence" value="ECO:0007669"/>
    <property type="project" value="UniProtKB-KW"/>
</dbReference>
<feature type="non-terminal residue" evidence="5">
    <location>
        <position position="167"/>
    </location>
</feature>
<dbReference type="EMBL" id="AUZZ01005099">
    <property type="protein sequence ID" value="EQD50934.1"/>
    <property type="molecule type" value="Genomic_DNA"/>
</dbReference>
<feature type="region of interest" description="Disordered" evidence="4">
    <location>
        <begin position="50"/>
        <end position="74"/>
    </location>
</feature>
<comment type="similarity">
    <text evidence="1">Belongs to the universal ribosomal protein uL4 family.</text>
</comment>
<evidence type="ECO:0000313" key="5">
    <source>
        <dbReference type="EMBL" id="EQD50934.1"/>
    </source>
</evidence>
<dbReference type="SUPFAM" id="SSF52166">
    <property type="entry name" value="Ribosomal protein L4"/>
    <property type="match status" value="1"/>
</dbReference>
<reference evidence="5" key="1">
    <citation type="submission" date="2013-08" db="EMBL/GenBank/DDBJ databases">
        <authorList>
            <person name="Mendez C."/>
            <person name="Richter M."/>
            <person name="Ferrer M."/>
            <person name="Sanchez J."/>
        </authorList>
    </citation>
    <scope>NUCLEOTIDE SEQUENCE</scope>
</reference>
<dbReference type="InterPro" id="IPR023574">
    <property type="entry name" value="Ribosomal_uL4_dom_sf"/>
</dbReference>
<sequence length="167" mass="18177">MKLKMVNGAGELQVSEAAFGREFNEALVHQVLNAYRAAGRAGTKAQKTRAEVRGGGRKPWAQKGTGQARAGSSRSPIWVGGGRAFAAKPRSFEQKVNRKMYRGAIRAMLSELARSERLLVAEQLALEAPKTRLLAGQLKSWTLASVLIVVEALDEKLFLAARNLPHV</sequence>
<dbReference type="PANTHER" id="PTHR10746:SF6">
    <property type="entry name" value="LARGE RIBOSOMAL SUBUNIT PROTEIN UL4M"/>
    <property type="match status" value="1"/>
</dbReference>
<evidence type="ECO:0000256" key="3">
    <source>
        <dbReference type="ARBA" id="ARBA00023274"/>
    </source>
</evidence>
<dbReference type="GO" id="GO:0003735">
    <property type="term" value="F:structural constituent of ribosome"/>
    <property type="evidence" value="ECO:0007669"/>
    <property type="project" value="InterPro"/>
</dbReference>
<evidence type="ECO:0000256" key="4">
    <source>
        <dbReference type="SAM" id="MobiDB-lite"/>
    </source>
</evidence>